<dbReference type="InterPro" id="IPR050492">
    <property type="entry name" value="Bact_metal-bind_prot9"/>
</dbReference>
<sequence length="204" mass="23267">MNKLVKSSGNQDAKVVNVGKVVGKKNGDNEHLWYRPTTVKQLANALASQYSKIDPDHAKEYRANAHRYIASLKPLDQQIAKDKQQVNPQKKEVAVSEPVFDYALESMGYQVMDKHFEKAVEDGTDPSPKDIHQLQQAIRKHQIAFFVDNTQASDRVVKNLVALAKKNDVPVLKVTETKPSQKMTYTEWMMNQYQELSKIQKENN</sequence>
<protein>
    <submittedName>
        <fullName evidence="5">ABC superfamily ATP binding cassette transporter, binding protein</fullName>
    </submittedName>
</protein>
<keyword evidence="6" id="KW-1185">Reference proteome</keyword>
<dbReference type="GO" id="GO:0030313">
    <property type="term" value="C:cell envelope"/>
    <property type="evidence" value="ECO:0007669"/>
    <property type="project" value="UniProtKB-SubCell"/>
</dbReference>
<dbReference type="STRING" id="1423782.FD32_GL001361"/>
<dbReference type="Pfam" id="PF01297">
    <property type="entry name" value="ZnuA"/>
    <property type="match status" value="1"/>
</dbReference>
<gene>
    <name evidence="5" type="ORF">FD32_GL001361</name>
</gene>
<keyword evidence="2" id="KW-0813">Transport</keyword>
<evidence type="ECO:0000256" key="2">
    <source>
        <dbReference type="ARBA" id="ARBA00022448"/>
    </source>
</evidence>
<name>A0A0R1XMA7_9LACO</name>
<dbReference type="GO" id="GO:0046872">
    <property type="term" value="F:metal ion binding"/>
    <property type="evidence" value="ECO:0007669"/>
    <property type="project" value="UniProtKB-KW"/>
</dbReference>
<evidence type="ECO:0000256" key="3">
    <source>
        <dbReference type="ARBA" id="ARBA00022723"/>
    </source>
</evidence>
<keyword evidence="4" id="KW-0732">Signal</keyword>
<dbReference type="Gene3D" id="3.40.50.1980">
    <property type="entry name" value="Nitrogenase molybdenum iron protein domain"/>
    <property type="match status" value="2"/>
</dbReference>
<dbReference type="GO" id="GO:0030001">
    <property type="term" value="P:metal ion transport"/>
    <property type="evidence" value="ECO:0007669"/>
    <property type="project" value="InterPro"/>
</dbReference>
<dbReference type="AlphaFoldDB" id="A0A0R1XMA7"/>
<dbReference type="PANTHER" id="PTHR42953:SF1">
    <property type="entry name" value="METAL-BINDING PROTEIN HI_0362-RELATED"/>
    <property type="match status" value="1"/>
</dbReference>
<dbReference type="Proteomes" id="UP000051412">
    <property type="component" value="Unassembled WGS sequence"/>
</dbReference>
<comment type="subcellular location">
    <subcellularLocation>
        <location evidence="1">Cell envelope</location>
    </subcellularLocation>
</comment>
<comment type="caution">
    <text evidence="5">The sequence shown here is derived from an EMBL/GenBank/DDBJ whole genome shotgun (WGS) entry which is preliminary data.</text>
</comment>
<evidence type="ECO:0000313" key="6">
    <source>
        <dbReference type="Proteomes" id="UP000051412"/>
    </source>
</evidence>
<proteinExistence type="predicted"/>
<dbReference type="PATRIC" id="fig|1423782.4.peg.1419"/>
<evidence type="ECO:0000256" key="4">
    <source>
        <dbReference type="ARBA" id="ARBA00022729"/>
    </source>
</evidence>
<dbReference type="EMBL" id="AZGM01000022">
    <property type="protein sequence ID" value="KRM29604.1"/>
    <property type="molecule type" value="Genomic_DNA"/>
</dbReference>
<evidence type="ECO:0000313" key="5">
    <source>
        <dbReference type="EMBL" id="KRM29604.1"/>
    </source>
</evidence>
<evidence type="ECO:0000256" key="1">
    <source>
        <dbReference type="ARBA" id="ARBA00004196"/>
    </source>
</evidence>
<reference evidence="5 6" key="1">
    <citation type="journal article" date="2015" name="Genome Announc.">
        <title>Expanding the biotechnology potential of lactobacilli through comparative genomics of 213 strains and associated genera.</title>
        <authorList>
            <person name="Sun Z."/>
            <person name="Harris H.M."/>
            <person name="McCann A."/>
            <person name="Guo C."/>
            <person name="Argimon S."/>
            <person name="Zhang W."/>
            <person name="Yang X."/>
            <person name="Jeffery I.B."/>
            <person name="Cooney J.C."/>
            <person name="Kagawa T.F."/>
            <person name="Liu W."/>
            <person name="Song Y."/>
            <person name="Salvetti E."/>
            <person name="Wrobel A."/>
            <person name="Rasinkangas P."/>
            <person name="Parkhill J."/>
            <person name="Rea M.C."/>
            <person name="O'Sullivan O."/>
            <person name="Ritari J."/>
            <person name="Douillard F.P."/>
            <person name="Paul Ross R."/>
            <person name="Yang R."/>
            <person name="Briner A.E."/>
            <person name="Felis G.E."/>
            <person name="de Vos W.M."/>
            <person name="Barrangou R."/>
            <person name="Klaenhammer T.R."/>
            <person name="Caufield P.W."/>
            <person name="Cui Y."/>
            <person name="Zhang H."/>
            <person name="O'Toole P.W."/>
        </authorList>
    </citation>
    <scope>NUCLEOTIDE SEQUENCE [LARGE SCALE GENOMIC DNA]</scope>
    <source>
        <strain evidence="5 6">DSM 6035</strain>
    </source>
</reference>
<accession>A0A0R1XMA7</accession>
<dbReference type="PANTHER" id="PTHR42953">
    <property type="entry name" value="HIGH-AFFINITY ZINC UPTAKE SYSTEM PROTEIN ZNUA-RELATED"/>
    <property type="match status" value="1"/>
</dbReference>
<dbReference type="InterPro" id="IPR006127">
    <property type="entry name" value="ZnuA-like"/>
</dbReference>
<keyword evidence="3" id="KW-0479">Metal-binding</keyword>
<dbReference type="SUPFAM" id="SSF53807">
    <property type="entry name" value="Helical backbone' metal receptor"/>
    <property type="match status" value="1"/>
</dbReference>
<organism evidence="5 6">
    <name type="scientific">Limosilactobacillus panis DSM 6035</name>
    <dbReference type="NCBI Taxonomy" id="1423782"/>
    <lineage>
        <taxon>Bacteria</taxon>
        <taxon>Bacillati</taxon>
        <taxon>Bacillota</taxon>
        <taxon>Bacilli</taxon>
        <taxon>Lactobacillales</taxon>
        <taxon>Lactobacillaceae</taxon>
        <taxon>Limosilactobacillus</taxon>
    </lineage>
</organism>